<dbReference type="PRINTS" id="PR01698">
    <property type="entry name" value="CYTOFMRPINTP"/>
</dbReference>
<dbReference type="InterPro" id="IPR008081">
    <property type="entry name" value="Cytoplasmic_FMR1-int"/>
</dbReference>
<dbReference type="FunCoup" id="E4WZK3">
    <property type="interactions" value="543"/>
</dbReference>
<dbReference type="PIRSF" id="PIRSF008153">
    <property type="entry name" value="FMR1_interacting"/>
    <property type="match status" value="1"/>
</dbReference>
<organism evidence="5">
    <name type="scientific">Oikopleura dioica</name>
    <name type="common">Tunicate</name>
    <dbReference type="NCBI Taxonomy" id="34765"/>
    <lineage>
        <taxon>Eukaryota</taxon>
        <taxon>Metazoa</taxon>
        <taxon>Chordata</taxon>
        <taxon>Tunicata</taxon>
        <taxon>Appendicularia</taxon>
        <taxon>Copelata</taxon>
        <taxon>Oikopleuridae</taxon>
        <taxon>Oikopleura</taxon>
    </lineage>
</organism>
<evidence type="ECO:0000256" key="1">
    <source>
        <dbReference type="ARBA" id="ARBA00025790"/>
    </source>
</evidence>
<dbReference type="GO" id="GO:0005737">
    <property type="term" value="C:cytoplasm"/>
    <property type="evidence" value="ECO:0007669"/>
    <property type="project" value="UniProtKB-UniRule"/>
</dbReference>
<dbReference type="InParanoid" id="E4WZK3"/>
<keyword evidence="6" id="KW-1185">Reference proteome</keyword>
<evidence type="ECO:0000313" key="6">
    <source>
        <dbReference type="Proteomes" id="UP000001307"/>
    </source>
</evidence>
<proteinExistence type="inferred from homology"/>
<evidence type="ECO:0000313" key="5">
    <source>
        <dbReference type="EMBL" id="CBY22599.1"/>
    </source>
</evidence>
<protein>
    <recommendedName>
        <fullName evidence="2">Cytoplasmic FMR1-interacting protein</fullName>
    </recommendedName>
</protein>
<evidence type="ECO:0000256" key="2">
    <source>
        <dbReference type="PIRNR" id="PIRNR008153"/>
    </source>
</evidence>
<dbReference type="Pfam" id="PF05994">
    <property type="entry name" value="FragX_IP"/>
    <property type="match status" value="1"/>
</dbReference>
<reference evidence="5" key="1">
    <citation type="journal article" date="2010" name="Science">
        <title>Plasticity of animal genome architecture unmasked by rapid evolution of a pelagic tunicate.</title>
        <authorList>
            <person name="Denoeud F."/>
            <person name="Henriet S."/>
            <person name="Mungpakdee S."/>
            <person name="Aury J.M."/>
            <person name="Da Silva C."/>
            <person name="Brinkmann H."/>
            <person name="Mikhaleva J."/>
            <person name="Olsen L.C."/>
            <person name="Jubin C."/>
            <person name="Canestro C."/>
            <person name="Bouquet J.M."/>
            <person name="Danks G."/>
            <person name="Poulain J."/>
            <person name="Campsteijn C."/>
            <person name="Adamski M."/>
            <person name="Cross I."/>
            <person name="Yadetie F."/>
            <person name="Muffato M."/>
            <person name="Louis A."/>
            <person name="Butcher S."/>
            <person name="Tsagkogeorga G."/>
            <person name="Konrad A."/>
            <person name="Singh S."/>
            <person name="Jensen M.F."/>
            <person name="Cong E.H."/>
            <person name="Eikeseth-Otteraa H."/>
            <person name="Noel B."/>
            <person name="Anthouard V."/>
            <person name="Porcel B.M."/>
            <person name="Kachouri-Lafond R."/>
            <person name="Nishino A."/>
            <person name="Ugolini M."/>
            <person name="Chourrout P."/>
            <person name="Nishida H."/>
            <person name="Aasland R."/>
            <person name="Huzurbazar S."/>
            <person name="Westhof E."/>
            <person name="Delsuc F."/>
            <person name="Lehrach H."/>
            <person name="Reinhardt R."/>
            <person name="Weissenbach J."/>
            <person name="Roy S.W."/>
            <person name="Artiguenave F."/>
            <person name="Postlethwait J.H."/>
            <person name="Manak J.R."/>
            <person name="Thompson E.M."/>
            <person name="Jaillon O."/>
            <person name="Du Pasquier L."/>
            <person name="Boudinot P."/>
            <person name="Liberles D.A."/>
            <person name="Volff J.N."/>
            <person name="Philippe H."/>
            <person name="Lenhard B."/>
            <person name="Roest Crollius H."/>
            <person name="Wincker P."/>
            <person name="Chourrout D."/>
        </authorList>
    </citation>
    <scope>NUCLEOTIDE SEQUENCE [LARGE SCALE GENOMIC DNA]</scope>
</reference>
<feature type="domain" description="CYRIA/CYRIB Rac1 binding" evidence="4">
    <location>
        <begin position="62"/>
        <end position="268"/>
    </location>
</feature>
<comment type="similarity">
    <text evidence="1 2">Belongs to the CYFIP family.</text>
</comment>
<dbReference type="AlphaFoldDB" id="E4WZK3"/>
<feature type="compositionally biased region" description="Polar residues" evidence="3">
    <location>
        <begin position="1255"/>
        <end position="1274"/>
    </location>
</feature>
<evidence type="ECO:0000259" key="4">
    <source>
        <dbReference type="Pfam" id="PF07159"/>
    </source>
</evidence>
<name>E4WZK3_OIKDI</name>
<dbReference type="InterPro" id="IPR009828">
    <property type="entry name" value="CYRIA/CYRIB_Rac1-bd"/>
</dbReference>
<dbReference type="GO" id="GO:0030833">
    <property type="term" value="P:regulation of actin filament polymerization"/>
    <property type="evidence" value="ECO:0007669"/>
    <property type="project" value="InterPro"/>
</dbReference>
<dbReference type="GO" id="GO:0031267">
    <property type="term" value="F:small GTPase binding"/>
    <property type="evidence" value="ECO:0007669"/>
    <property type="project" value="InterPro"/>
</dbReference>
<sequence>MTAVSYTVEEALQNVDLLEEMPLPDEQPNIEPMPAALTYSVNFDTRFEDRRAYVLGSARYIEEAEMHAAMQKMLEQGEQYAVMLYTWRSCSRAIPAVKANEQPNRTEIYEKTVEVLEPEIKKLHAFYHFAQQAVDEFMKQVSTLCHVNKKNDFVSEAYLLTLGRFMNMFAVLDALKNIKASVKNDYSAFRRAGQFLKRFQDQQASSESQALSLFLASHDQITQELKKKLRQVQNYEDLMLDIINICMIYYEEKRYLVPEDKHMLLKVIGFGLNILDNPDGSLGKKEREQMSIYKMESKKKINLGKIDKIFKDLQGTVRKKNCFYHYGSSYIRKMSDFKDNESKWTCTQKTSTVQELPQYNLVTQLRIIKDQHIKFISKLSLVSNRAVVAGAANSEGNQRDKDVNCKEHYDLALEGLKLLSRWTATVMEVYSWKLVNPCDTEAQGNKSCPKDAEDYERATRYNYNSKEKFALVEIIGMIKGLQVLMSRLEQLFRPSICWHVYQSIQNFVQKDMREPLRAAAKKKRMKLKIIITSIMSTCADYKNGEAPKDDPAFTGAKDPKQGYTVHVPRRQVGPSSTQLYMIRTMLESMIMVRPSQAKNSSAEAKQLRTSLDSTTIDLIEKFHKSSLYFKQMLSFTQTLTECCDLSQLWFREYYLELTMGKRIQFPIEMSLPWILTDHVLESKNPGMIEFVLQPLDLYSDSGHFALTKFRKQFLYDEIEAEVNLCFDQFVFKISEQIFDHYKCRAAAMILDMQFQLEANRRHFPRGNRYETLLQQRHIQILGRSIDLCRLITQRVTQYLQQSIAYAIDKFESTNLTGIIELDHMIEVNRMTHKLLSEYLHLDPFDNILHEANQSVSGMGRITGHVIWELNYDFLPNFNYNNSTERFVKSEMIFSEETKLKREKAPKTEYILSYGSKELNRDFDMILSPYSGFVGRDHFKSIVKLLGYSGIAWTVKECVLETCKSLIQNTIHLYLQNFKRVFPESIRTPKVDYGTAGVFQFYQNHLRDFLSYQEKSVAIHYFREVGNALVFVMMLERALNQEEMYDMLQSAPFRRQLPKFHVKPDENYAQKHKLMERKYENLDVVSISQKYGTTDIHRAAEDGDIVSGERLCCGLSLFGYMLRQIKSCLSDPIWRGEGAGPPNGVMYIDKCAEFQRIWSGVQWYMCLREGQGTKTPEALFGDGPQFCALAIINLLGQENRFNAFDFCNHFVKDRKQAAEKIQQYDMNEFLQRILRVQKLNTSISNLLSRFHSSSSEDNSTVQNFAPPTHKNYQNI</sequence>
<evidence type="ECO:0000256" key="3">
    <source>
        <dbReference type="SAM" id="MobiDB-lite"/>
    </source>
</evidence>
<dbReference type="EMBL" id="FN653019">
    <property type="protein sequence ID" value="CBY22599.1"/>
    <property type="molecule type" value="Genomic_DNA"/>
</dbReference>
<accession>E4WZK3</accession>
<keyword evidence="2" id="KW-0963">Cytoplasm</keyword>
<dbReference type="Proteomes" id="UP000001307">
    <property type="component" value="Unassembled WGS sequence"/>
</dbReference>
<dbReference type="PANTHER" id="PTHR12195">
    <property type="entry name" value="CYTOPLASMIC FMR1-INTERACTING PROTEIN-RELATED"/>
    <property type="match status" value="1"/>
</dbReference>
<feature type="region of interest" description="Disordered" evidence="3">
    <location>
        <begin position="1251"/>
        <end position="1274"/>
    </location>
</feature>
<gene>
    <name evidence="5" type="ORF">GSOID_T00013367001</name>
</gene>
<dbReference type="Pfam" id="PF07159">
    <property type="entry name" value="CYRIA-B_Rac1-bd"/>
    <property type="match status" value="1"/>
</dbReference>
<dbReference type="OrthoDB" id="10265867at2759"/>